<proteinExistence type="predicted"/>
<feature type="domain" description="Helix-turn-helix" evidence="1">
    <location>
        <begin position="6"/>
        <end position="58"/>
    </location>
</feature>
<evidence type="ECO:0000313" key="3">
    <source>
        <dbReference type="Proteomes" id="UP000694892"/>
    </source>
</evidence>
<sequence length="146" mass="16982">MATNTLLRAESHHPESLITGIPIGQFLHIRRNCTYDDDFENQATDLAQRLKSQVYNNQWRDIQKILKNNWDLLVADPDIQEVVGPFPRMTARRAPSLRDKLTNSHFVNSTQENVATWLPRREKGMFKCGHCKCCKFIYKCSGFSHF</sequence>
<organism evidence="2 3">
    <name type="scientific">Xenopus laevis</name>
    <name type="common">African clawed frog</name>
    <dbReference type="NCBI Taxonomy" id="8355"/>
    <lineage>
        <taxon>Eukaryota</taxon>
        <taxon>Metazoa</taxon>
        <taxon>Chordata</taxon>
        <taxon>Craniata</taxon>
        <taxon>Vertebrata</taxon>
        <taxon>Euteleostomi</taxon>
        <taxon>Amphibia</taxon>
        <taxon>Batrachia</taxon>
        <taxon>Anura</taxon>
        <taxon>Pipoidea</taxon>
        <taxon>Pipidae</taxon>
        <taxon>Xenopodinae</taxon>
        <taxon>Xenopus</taxon>
        <taxon>Xenopus</taxon>
    </lineage>
</organism>
<dbReference type="EMBL" id="CM004473">
    <property type="protein sequence ID" value="OCT82231.1"/>
    <property type="molecule type" value="Genomic_DNA"/>
</dbReference>
<name>A0A974HLP5_XENLA</name>
<dbReference type="Pfam" id="PF26215">
    <property type="entry name" value="HTH_animal"/>
    <property type="match status" value="1"/>
</dbReference>
<evidence type="ECO:0000259" key="1">
    <source>
        <dbReference type="Pfam" id="PF26215"/>
    </source>
</evidence>
<accession>A0A974HLP5</accession>
<gene>
    <name evidence="2" type="ORF">XELAEV_18024747mg</name>
</gene>
<dbReference type="PANTHER" id="PTHR21301">
    <property type="entry name" value="REVERSE TRANSCRIPTASE"/>
    <property type="match status" value="1"/>
</dbReference>
<reference evidence="3" key="1">
    <citation type="journal article" date="2016" name="Nature">
        <title>Genome evolution in the allotetraploid frog Xenopus laevis.</title>
        <authorList>
            <person name="Session A.M."/>
            <person name="Uno Y."/>
            <person name="Kwon T."/>
            <person name="Chapman J.A."/>
            <person name="Toyoda A."/>
            <person name="Takahashi S."/>
            <person name="Fukui A."/>
            <person name="Hikosaka A."/>
            <person name="Suzuki A."/>
            <person name="Kondo M."/>
            <person name="van Heeringen S.J."/>
            <person name="Quigley I."/>
            <person name="Heinz S."/>
            <person name="Ogino H."/>
            <person name="Ochi H."/>
            <person name="Hellsten U."/>
            <person name="Lyons J.B."/>
            <person name="Simakov O."/>
            <person name="Putnam N."/>
            <person name="Stites J."/>
            <person name="Kuroki Y."/>
            <person name="Tanaka T."/>
            <person name="Michiue T."/>
            <person name="Watanabe M."/>
            <person name="Bogdanovic O."/>
            <person name="Lister R."/>
            <person name="Georgiou G."/>
            <person name="Paranjpe S.S."/>
            <person name="van Kruijsbergen I."/>
            <person name="Shu S."/>
            <person name="Carlson J."/>
            <person name="Kinoshita T."/>
            <person name="Ohta Y."/>
            <person name="Mawaribuchi S."/>
            <person name="Jenkins J."/>
            <person name="Grimwood J."/>
            <person name="Schmutz J."/>
            <person name="Mitros T."/>
            <person name="Mozaffari S.V."/>
            <person name="Suzuki Y."/>
            <person name="Haramoto Y."/>
            <person name="Yamamoto T.S."/>
            <person name="Takagi C."/>
            <person name="Heald R."/>
            <person name="Miller K."/>
            <person name="Haudenschild C."/>
            <person name="Kitzman J."/>
            <person name="Nakayama T."/>
            <person name="Izutsu Y."/>
            <person name="Robert J."/>
            <person name="Fortriede J."/>
            <person name="Burns K."/>
            <person name="Lotay V."/>
            <person name="Karimi K."/>
            <person name="Yasuoka Y."/>
            <person name="Dichmann D.S."/>
            <person name="Flajnik M.F."/>
            <person name="Houston D.W."/>
            <person name="Shendure J."/>
            <person name="DuPasquier L."/>
            <person name="Vize P.D."/>
            <person name="Zorn A.M."/>
            <person name="Ito M."/>
            <person name="Marcotte E.M."/>
            <person name="Wallingford J.B."/>
            <person name="Ito Y."/>
            <person name="Asashima M."/>
            <person name="Ueno N."/>
            <person name="Matsuda Y."/>
            <person name="Veenstra G.J."/>
            <person name="Fujiyama A."/>
            <person name="Harland R.M."/>
            <person name="Taira M."/>
            <person name="Rokhsar D.S."/>
        </authorList>
    </citation>
    <scope>NUCLEOTIDE SEQUENCE [LARGE SCALE GENOMIC DNA]</scope>
    <source>
        <strain evidence="3">J</strain>
    </source>
</reference>
<evidence type="ECO:0000313" key="2">
    <source>
        <dbReference type="EMBL" id="OCT82231.1"/>
    </source>
</evidence>
<dbReference type="InterPro" id="IPR058912">
    <property type="entry name" value="HTH_animal"/>
</dbReference>
<protein>
    <recommendedName>
        <fullName evidence="1">Helix-turn-helix domain-containing protein</fullName>
    </recommendedName>
</protein>
<dbReference type="PANTHER" id="PTHR21301:SF12">
    <property type="match status" value="1"/>
</dbReference>
<dbReference type="Proteomes" id="UP000694892">
    <property type="component" value="Chromosome 4S"/>
</dbReference>
<dbReference type="AlphaFoldDB" id="A0A974HLP5"/>